<accession>A0A6J4VK60</accession>
<gene>
    <name evidence="2" type="ORF">AVDCRST_MAG49-4651</name>
</gene>
<reference evidence="2" key="1">
    <citation type="submission" date="2020-02" db="EMBL/GenBank/DDBJ databases">
        <authorList>
            <person name="Meier V. D."/>
        </authorList>
    </citation>
    <scope>NUCLEOTIDE SEQUENCE</scope>
    <source>
        <strain evidence="2">AVDCRST_MAG49</strain>
    </source>
</reference>
<feature type="region of interest" description="Disordered" evidence="1">
    <location>
        <begin position="1"/>
        <end position="47"/>
    </location>
</feature>
<organism evidence="2">
    <name type="scientific">uncultured Thermomicrobiales bacterium</name>
    <dbReference type="NCBI Taxonomy" id="1645740"/>
    <lineage>
        <taxon>Bacteria</taxon>
        <taxon>Pseudomonadati</taxon>
        <taxon>Thermomicrobiota</taxon>
        <taxon>Thermomicrobia</taxon>
        <taxon>Thermomicrobiales</taxon>
        <taxon>environmental samples</taxon>
    </lineage>
</organism>
<feature type="non-terminal residue" evidence="2">
    <location>
        <position position="47"/>
    </location>
</feature>
<evidence type="ECO:0000313" key="2">
    <source>
        <dbReference type="EMBL" id="CAA9579710.1"/>
    </source>
</evidence>
<dbReference type="AlphaFoldDB" id="A0A6J4VK60"/>
<proteinExistence type="predicted"/>
<dbReference type="EMBL" id="CADCWG010000326">
    <property type="protein sequence ID" value="CAA9579710.1"/>
    <property type="molecule type" value="Genomic_DNA"/>
</dbReference>
<feature type="non-terminal residue" evidence="2">
    <location>
        <position position="1"/>
    </location>
</feature>
<protein>
    <submittedName>
        <fullName evidence="2">Uncharacterized protein</fullName>
    </submittedName>
</protein>
<sequence>DAGTALSPSLALRWGSGSRRRRASPHGCRSRSWGRVGPAVSPVAAGL</sequence>
<name>A0A6J4VK60_9BACT</name>
<evidence type="ECO:0000256" key="1">
    <source>
        <dbReference type="SAM" id="MobiDB-lite"/>
    </source>
</evidence>